<evidence type="ECO:0000259" key="8">
    <source>
        <dbReference type="Pfam" id="PF22571"/>
    </source>
</evidence>
<dbReference type="Pfam" id="PF22571">
    <property type="entry name" value="LiaI-LiaF-TM_PspC"/>
    <property type="match status" value="1"/>
</dbReference>
<organism evidence="10 11">
    <name type="scientific">Sphingobacterium thermophilum</name>
    <dbReference type="NCBI Taxonomy" id="768534"/>
    <lineage>
        <taxon>Bacteria</taxon>
        <taxon>Pseudomonadati</taxon>
        <taxon>Bacteroidota</taxon>
        <taxon>Sphingobacteriia</taxon>
        <taxon>Sphingobacteriales</taxon>
        <taxon>Sphingobacteriaceae</taxon>
        <taxon>Sphingobacterium</taxon>
    </lineage>
</organism>
<dbReference type="Pfam" id="PF22744">
    <property type="entry name" value="Toast-rack_PspC-Cterm"/>
    <property type="match status" value="1"/>
</dbReference>
<feature type="transmembrane region" description="Helical" evidence="6">
    <location>
        <begin position="118"/>
        <end position="134"/>
    </location>
</feature>
<evidence type="ECO:0000256" key="2">
    <source>
        <dbReference type="ARBA" id="ARBA00022475"/>
    </source>
</evidence>
<keyword evidence="3 6" id="KW-0812">Transmembrane</keyword>
<feature type="domain" description="PspC-related transmembrane region" evidence="8">
    <location>
        <begin position="203"/>
        <end position="337"/>
    </location>
</feature>
<evidence type="ECO:0000259" key="7">
    <source>
        <dbReference type="Pfam" id="PF04024"/>
    </source>
</evidence>
<evidence type="ECO:0000256" key="1">
    <source>
        <dbReference type="ARBA" id="ARBA00004162"/>
    </source>
</evidence>
<feature type="transmembrane region" description="Helical" evidence="6">
    <location>
        <begin position="140"/>
        <end position="168"/>
    </location>
</feature>
<evidence type="ECO:0000259" key="9">
    <source>
        <dbReference type="Pfam" id="PF22744"/>
    </source>
</evidence>
<feature type="domain" description="Phage shock protein PspC N-terminal" evidence="7">
    <location>
        <begin position="110"/>
        <end position="166"/>
    </location>
</feature>
<feature type="transmembrane region" description="Helical" evidence="6">
    <location>
        <begin position="277"/>
        <end position="299"/>
    </location>
</feature>
<evidence type="ECO:0000256" key="4">
    <source>
        <dbReference type="ARBA" id="ARBA00022989"/>
    </source>
</evidence>
<name>A0ABP8R8X6_9SPHI</name>
<keyword evidence="11" id="KW-1185">Reference proteome</keyword>
<comment type="caution">
    <text evidence="10">The sequence shown here is derived from an EMBL/GenBank/DDBJ whole genome shotgun (WGS) entry which is preliminary data.</text>
</comment>
<protein>
    <submittedName>
        <fullName evidence="10">PspC domain-containing protein</fullName>
    </submittedName>
</protein>
<keyword evidence="5 6" id="KW-0472">Membrane</keyword>
<sequence>MNKTIIININSIVFHIEEEAYEVLRSYMIDIKKHFAKTQDSEEILMDIENRIAEMFSEKIQQGKKEVISLEDVHHVIEQMGTVNDFDIEAEETTSQEHRYDSQASAAFHKKLMRNPDDKILGGVCSGLGAYFGLEAKWVRIIFLCFFFFAGTGFMLYAVLWVVMPLAVTRADKLAMKGEMPNLQNFKKSFEEELQSLDPHLSKAKSEIAKGTSFCGNFICKLGKLFAQVIGIAVLIFCAMTILGLLIGCVGFITGVLGYQNEMVFPGTEALPTYQAILALVAGTLAIAIPFAALLHIMLRLLFKTKPMNTYVSLGLWATWITSVIAVIFFSLMGAQEYKESSTIKVEKELEPQRLYRFSEKDVRLIEATEDKDDRNFKIEINGESLANVLHDDIDIRFMSVDSLAKPYIQYNYSARGRNFRLATRNASEIEYLAKQDNENIVFNSHFALKHNNKYRDQEVSVFVYLPLGSKVIIDKSLNSKIRSLSIWDCRNEYEEDDIKKTEWIMGPNGLRCTPNFQSNN</sequence>
<accession>A0ABP8R8X6</accession>
<dbReference type="RefSeq" id="WP_345069244.1">
    <property type="nucleotide sequence ID" value="NZ_BAABGR010000044.1"/>
</dbReference>
<keyword evidence="4 6" id="KW-1133">Transmembrane helix</keyword>
<evidence type="ECO:0000256" key="5">
    <source>
        <dbReference type="ARBA" id="ARBA00023136"/>
    </source>
</evidence>
<evidence type="ECO:0000313" key="10">
    <source>
        <dbReference type="EMBL" id="GAA4521306.1"/>
    </source>
</evidence>
<feature type="transmembrane region" description="Helical" evidence="6">
    <location>
        <begin position="311"/>
        <end position="333"/>
    </location>
</feature>
<dbReference type="Proteomes" id="UP001500394">
    <property type="component" value="Unassembled WGS sequence"/>
</dbReference>
<dbReference type="PANTHER" id="PTHR33885">
    <property type="entry name" value="PHAGE SHOCK PROTEIN C"/>
    <property type="match status" value="1"/>
</dbReference>
<dbReference type="InterPro" id="IPR052027">
    <property type="entry name" value="PspC"/>
</dbReference>
<feature type="transmembrane region" description="Helical" evidence="6">
    <location>
        <begin position="229"/>
        <end position="257"/>
    </location>
</feature>
<dbReference type="Pfam" id="PF04024">
    <property type="entry name" value="PspC"/>
    <property type="match status" value="1"/>
</dbReference>
<comment type="subcellular location">
    <subcellularLocation>
        <location evidence="1">Cell membrane</location>
        <topology evidence="1">Single-pass membrane protein</topology>
    </subcellularLocation>
</comment>
<proteinExistence type="predicted"/>
<dbReference type="InterPro" id="IPR054319">
    <property type="entry name" value="PspC-rel_ToastRack"/>
</dbReference>
<dbReference type="EMBL" id="BAABGR010000044">
    <property type="protein sequence ID" value="GAA4521306.1"/>
    <property type="molecule type" value="Genomic_DNA"/>
</dbReference>
<gene>
    <name evidence="10" type="ORF">GCM10023173_26590</name>
</gene>
<evidence type="ECO:0000256" key="6">
    <source>
        <dbReference type="SAM" id="Phobius"/>
    </source>
</evidence>
<keyword evidence="2" id="KW-1003">Cell membrane</keyword>
<evidence type="ECO:0000256" key="3">
    <source>
        <dbReference type="ARBA" id="ARBA00022692"/>
    </source>
</evidence>
<dbReference type="InterPro" id="IPR007168">
    <property type="entry name" value="Phageshock_PspC_N"/>
</dbReference>
<dbReference type="InterPro" id="IPR054321">
    <property type="entry name" value="PspC-rel_TM"/>
</dbReference>
<dbReference type="PANTHER" id="PTHR33885:SF3">
    <property type="entry name" value="PHAGE SHOCK PROTEIN C"/>
    <property type="match status" value="1"/>
</dbReference>
<feature type="domain" description="PspC-related ToastRack" evidence="9">
    <location>
        <begin position="388"/>
        <end position="514"/>
    </location>
</feature>
<evidence type="ECO:0000313" key="11">
    <source>
        <dbReference type="Proteomes" id="UP001500394"/>
    </source>
</evidence>
<reference evidence="11" key="1">
    <citation type="journal article" date="2019" name="Int. J. Syst. Evol. Microbiol.">
        <title>The Global Catalogue of Microorganisms (GCM) 10K type strain sequencing project: providing services to taxonomists for standard genome sequencing and annotation.</title>
        <authorList>
            <consortium name="The Broad Institute Genomics Platform"/>
            <consortium name="The Broad Institute Genome Sequencing Center for Infectious Disease"/>
            <person name="Wu L."/>
            <person name="Ma J."/>
        </authorList>
    </citation>
    <scope>NUCLEOTIDE SEQUENCE [LARGE SCALE GENOMIC DNA]</scope>
    <source>
        <strain evidence="11">JCM 17858</strain>
    </source>
</reference>